<protein>
    <submittedName>
        <fullName evidence="2">ABC transporter permease</fullName>
    </submittedName>
</protein>
<evidence type="ECO:0000313" key="2">
    <source>
        <dbReference type="EMBL" id="TYS63938.1"/>
    </source>
</evidence>
<proteinExistence type="predicted"/>
<organism evidence="2 3">
    <name type="scientific">Bacillus infantis</name>
    <dbReference type="NCBI Taxonomy" id="324767"/>
    <lineage>
        <taxon>Bacteria</taxon>
        <taxon>Bacillati</taxon>
        <taxon>Bacillota</taxon>
        <taxon>Bacilli</taxon>
        <taxon>Bacillales</taxon>
        <taxon>Bacillaceae</taxon>
        <taxon>Bacillus</taxon>
    </lineage>
</organism>
<feature type="transmembrane region" description="Helical" evidence="1">
    <location>
        <begin position="96"/>
        <end position="121"/>
    </location>
</feature>
<feature type="transmembrane region" description="Helical" evidence="1">
    <location>
        <begin position="160"/>
        <end position="181"/>
    </location>
</feature>
<dbReference type="Proteomes" id="UP000323732">
    <property type="component" value="Unassembled WGS sequence"/>
</dbReference>
<feature type="transmembrane region" description="Helical" evidence="1">
    <location>
        <begin position="57"/>
        <end position="75"/>
    </location>
</feature>
<dbReference type="AlphaFoldDB" id="A0A5D4SP10"/>
<keyword evidence="1" id="KW-0812">Transmembrane</keyword>
<keyword evidence="1" id="KW-0472">Membrane</keyword>
<accession>A0A5D4SP10</accession>
<dbReference type="EMBL" id="VTES01000003">
    <property type="protein sequence ID" value="TYS63938.1"/>
    <property type="molecule type" value="Genomic_DNA"/>
</dbReference>
<evidence type="ECO:0000256" key="1">
    <source>
        <dbReference type="SAM" id="Phobius"/>
    </source>
</evidence>
<feature type="transmembrane region" description="Helical" evidence="1">
    <location>
        <begin position="21"/>
        <end position="37"/>
    </location>
</feature>
<reference evidence="2 3" key="1">
    <citation type="submission" date="2019-08" db="EMBL/GenBank/DDBJ databases">
        <title>Bacillus genomes from the desert of Cuatro Cienegas, Coahuila.</title>
        <authorList>
            <person name="Olmedo-Alvarez G."/>
        </authorList>
    </citation>
    <scope>NUCLEOTIDE SEQUENCE [LARGE SCALE GENOMIC DNA]</scope>
    <source>
        <strain evidence="2 3">CH37_1T</strain>
    </source>
</reference>
<feature type="transmembrane region" description="Helical" evidence="1">
    <location>
        <begin position="229"/>
        <end position="250"/>
    </location>
</feature>
<gene>
    <name evidence="2" type="ORF">FZD47_10555</name>
</gene>
<feature type="transmembrane region" description="Helical" evidence="1">
    <location>
        <begin position="188"/>
        <end position="209"/>
    </location>
</feature>
<name>A0A5D4SP10_9BACI</name>
<comment type="caution">
    <text evidence="2">The sequence shown here is derived from an EMBL/GenBank/DDBJ whole genome shotgun (WGS) entry which is preliminary data.</text>
</comment>
<evidence type="ECO:0000313" key="3">
    <source>
        <dbReference type="Proteomes" id="UP000323732"/>
    </source>
</evidence>
<keyword evidence="1" id="KW-1133">Transmembrane helix</keyword>
<sequence>MLGHQIKAELYRAATWRQITIWALLILILPTVQFLLIKDNYVFYRQLDLFLRLNSNFVPLLFPIIVVLVNATQFVGEQKNDFIQYTRLRIPLTTYLYGKLLTNAILTFTISFLIVFLPFVFSMYIEPFLGVVKIYPPDGNPIPYTTFEQLLFLGTLPYGIIYSIWVGLNGMMYATIALLAVMILDKPFVALSIPFIYYLLADFVTQVLGVFKFSPSSTIFPFSISQQPLWTVFVPFAVLCLAVIILGLYLKENLYKRYE</sequence>
<dbReference type="RefSeq" id="WP_148949812.1">
    <property type="nucleotide sequence ID" value="NZ_VTES01000003.1"/>
</dbReference>